<evidence type="ECO:0000256" key="8">
    <source>
        <dbReference type="ARBA" id="ARBA00022801"/>
    </source>
</evidence>
<comment type="catalytic activity">
    <reaction evidence="1 11">
        <text>3-deoxy-alpha-D-manno-2-octulosonate-8-phosphate + H2O = 3-deoxy-alpha-D-manno-oct-2-ulosonate + phosphate</text>
        <dbReference type="Rhea" id="RHEA:11500"/>
        <dbReference type="ChEBI" id="CHEBI:15377"/>
        <dbReference type="ChEBI" id="CHEBI:43474"/>
        <dbReference type="ChEBI" id="CHEBI:85985"/>
        <dbReference type="ChEBI" id="CHEBI:85986"/>
        <dbReference type="EC" id="3.1.3.45"/>
    </reaction>
</comment>
<dbReference type="SFLD" id="SFLDG01138">
    <property type="entry name" value="C1.6.2:_Deoxy-d-mannose-octulo"/>
    <property type="match status" value="1"/>
</dbReference>
<evidence type="ECO:0000256" key="6">
    <source>
        <dbReference type="ARBA" id="ARBA00020092"/>
    </source>
</evidence>
<dbReference type="GO" id="GO:0019143">
    <property type="term" value="F:3-deoxy-manno-octulosonate-8-phosphatase activity"/>
    <property type="evidence" value="ECO:0007669"/>
    <property type="project" value="UniProtKB-UniRule"/>
</dbReference>
<dbReference type="Gene3D" id="3.40.50.1000">
    <property type="entry name" value="HAD superfamily/HAD-like"/>
    <property type="match status" value="1"/>
</dbReference>
<dbReference type="PANTHER" id="PTHR21485:SF3">
    <property type="entry name" value="N-ACYLNEURAMINATE CYTIDYLYLTRANSFERASE"/>
    <property type="match status" value="1"/>
</dbReference>
<evidence type="ECO:0000256" key="11">
    <source>
        <dbReference type="PIRNR" id="PIRNR006118"/>
    </source>
</evidence>
<protein>
    <recommendedName>
        <fullName evidence="6 11">3-deoxy-D-manno-octulosonate 8-phosphate phosphatase KdsC</fullName>
        <ecNumber evidence="5 11">3.1.3.45</ecNumber>
    </recommendedName>
    <alternativeName>
        <fullName evidence="10 11">KDO 8-P phosphatase</fullName>
    </alternativeName>
</protein>
<dbReference type="RefSeq" id="WP_193986492.1">
    <property type="nucleotide sequence ID" value="NZ_CP063656.1"/>
</dbReference>
<evidence type="ECO:0000313" key="14">
    <source>
        <dbReference type="Proteomes" id="UP000594059"/>
    </source>
</evidence>
<comment type="cofactor">
    <cofactor evidence="2 11 12">
        <name>Mg(2+)</name>
        <dbReference type="ChEBI" id="CHEBI:18420"/>
    </cofactor>
</comment>
<sequence>MSIATALTPIASGTAVVERARRVQLACFDIDGTLTDGRLRFDSEGRETKAFHVHDGLGLVMLRKVGIEVAFITARASTIVERRGAELGLTEVHTAVSDKLATVRAIAARLGIGLDAVSFMGDDLPDLGAMQQVGFAVAPASAHAWIRERAHWVTNARAGEGAGRELCDLLLHAHGKVDALINAAAMEKGDPTARITGHNA</sequence>
<name>A0A7S6UH75_9GAMM</name>
<organism evidence="13 14">
    <name type="scientific">Novilysobacter ciconiae</name>
    <dbReference type="NCBI Taxonomy" id="2781022"/>
    <lineage>
        <taxon>Bacteria</taxon>
        <taxon>Pseudomonadati</taxon>
        <taxon>Pseudomonadota</taxon>
        <taxon>Gammaproteobacteria</taxon>
        <taxon>Lysobacterales</taxon>
        <taxon>Lysobacteraceae</taxon>
        <taxon>Novilysobacter</taxon>
    </lineage>
</organism>
<evidence type="ECO:0000256" key="7">
    <source>
        <dbReference type="ARBA" id="ARBA00022723"/>
    </source>
</evidence>
<keyword evidence="7 11" id="KW-0479">Metal-binding</keyword>
<dbReference type="Proteomes" id="UP000594059">
    <property type="component" value="Chromosome"/>
</dbReference>
<dbReference type="InterPro" id="IPR050793">
    <property type="entry name" value="CMP-NeuNAc_synthase"/>
</dbReference>
<proteinExistence type="inferred from homology"/>
<evidence type="ECO:0000256" key="4">
    <source>
        <dbReference type="ARBA" id="ARBA00011881"/>
    </source>
</evidence>
<dbReference type="InterPro" id="IPR010023">
    <property type="entry name" value="KdsC_fam"/>
</dbReference>
<evidence type="ECO:0000256" key="1">
    <source>
        <dbReference type="ARBA" id="ARBA00000898"/>
    </source>
</evidence>
<dbReference type="GO" id="GO:0046872">
    <property type="term" value="F:metal ion binding"/>
    <property type="evidence" value="ECO:0007669"/>
    <property type="project" value="UniProtKB-UniRule"/>
</dbReference>
<accession>A0A7S6UH75</accession>
<dbReference type="EC" id="3.1.3.45" evidence="5 11"/>
<evidence type="ECO:0000256" key="10">
    <source>
        <dbReference type="ARBA" id="ARBA00031051"/>
    </source>
</evidence>
<dbReference type="PANTHER" id="PTHR21485">
    <property type="entry name" value="HAD SUPERFAMILY MEMBERS CMAS AND KDSC"/>
    <property type="match status" value="1"/>
</dbReference>
<dbReference type="GO" id="GO:0009103">
    <property type="term" value="P:lipopolysaccharide biosynthetic process"/>
    <property type="evidence" value="ECO:0007669"/>
    <property type="project" value="UniProtKB-UniRule"/>
</dbReference>
<comment type="function">
    <text evidence="11">Catalyzes the hydrolysis of 3-deoxy-D-manno-octulosonate 8-phosphate (KDO 8-P) to 3-deoxy-D-manno-octulosonate (KDO) and inorganic phosphate.</text>
</comment>
<keyword evidence="9 11" id="KW-0460">Magnesium</keyword>
<evidence type="ECO:0000256" key="3">
    <source>
        <dbReference type="ARBA" id="ARBA00005893"/>
    </source>
</evidence>
<dbReference type="KEGG" id="lcic:INQ41_04220"/>
<dbReference type="InterPro" id="IPR023214">
    <property type="entry name" value="HAD_sf"/>
</dbReference>
<dbReference type="GO" id="GO:0008781">
    <property type="term" value="F:N-acylneuraminate cytidylyltransferase activity"/>
    <property type="evidence" value="ECO:0007669"/>
    <property type="project" value="TreeGrafter"/>
</dbReference>
<comment type="subunit">
    <text evidence="4 11">Homotetramer.</text>
</comment>
<keyword evidence="8 11" id="KW-0378">Hydrolase</keyword>
<gene>
    <name evidence="13" type="ORF">INQ41_04220</name>
</gene>
<feature type="binding site" evidence="12">
    <location>
        <position position="122"/>
    </location>
    <ligand>
        <name>Mg(2+)</name>
        <dbReference type="ChEBI" id="CHEBI:18420"/>
    </ligand>
</feature>
<dbReference type="SUPFAM" id="SSF56784">
    <property type="entry name" value="HAD-like"/>
    <property type="match status" value="1"/>
</dbReference>
<feature type="binding site" evidence="12">
    <location>
        <position position="31"/>
    </location>
    <ligand>
        <name>substrate</name>
    </ligand>
</feature>
<dbReference type="PIRSF" id="PIRSF006118">
    <property type="entry name" value="KDO8-P_Ptase"/>
    <property type="match status" value="1"/>
</dbReference>
<dbReference type="CDD" id="cd01630">
    <property type="entry name" value="HAD_KDO-like"/>
    <property type="match status" value="1"/>
</dbReference>
<dbReference type="SFLD" id="SFLDS00003">
    <property type="entry name" value="Haloacid_Dehalogenase"/>
    <property type="match status" value="1"/>
</dbReference>
<evidence type="ECO:0000256" key="5">
    <source>
        <dbReference type="ARBA" id="ARBA00013066"/>
    </source>
</evidence>
<dbReference type="AlphaFoldDB" id="A0A7S6UH75"/>
<evidence type="ECO:0000256" key="12">
    <source>
        <dbReference type="PIRSR" id="PIRSR006118-2"/>
    </source>
</evidence>
<reference evidence="13 14" key="1">
    <citation type="submission" date="2020-10" db="EMBL/GenBank/DDBJ databases">
        <title>complete genome sequencing of Lysobacter sp. H21R20.</title>
        <authorList>
            <person name="Bae J.-W."/>
            <person name="Lee S.-Y."/>
        </authorList>
    </citation>
    <scope>NUCLEOTIDE SEQUENCE [LARGE SCALE GENOMIC DNA]</scope>
    <source>
        <strain evidence="13 14">H21R20</strain>
    </source>
</reference>
<dbReference type="EMBL" id="CP063656">
    <property type="protein sequence ID" value="QOW20246.1"/>
    <property type="molecule type" value="Genomic_DNA"/>
</dbReference>
<dbReference type="FunFam" id="3.40.50.1000:FF:000029">
    <property type="entry name" value="3-deoxy-D-manno-octulosonate 8-phosphate phosphatase KdsC"/>
    <property type="match status" value="1"/>
</dbReference>
<keyword evidence="14" id="KW-1185">Reference proteome</keyword>
<dbReference type="InterPro" id="IPR036412">
    <property type="entry name" value="HAD-like_sf"/>
</dbReference>
<feature type="binding site" evidence="12">
    <location>
        <position position="29"/>
    </location>
    <ligand>
        <name>Mg(2+)</name>
        <dbReference type="ChEBI" id="CHEBI:18420"/>
    </ligand>
</feature>
<evidence type="ECO:0000313" key="13">
    <source>
        <dbReference type="EMBL" id="QOW20246.1"/>
    </source>
</evidence>
<dbReference type="SFLD" id="SFLDG01136">
    <property type="entry name" value="C1.6:_Phosphoserine_Phosphatas"/>
    <property type="match status" value="1"/>
</dbReference>
<keyword evidence="11" id="KW-0448">Lipopolysaccharide biosynthesis</keyword>
<dbReference type="NCBIfam" id="TIGR01670">
    <property type="entry name" value="KdsC-phosphatas"/>
    <property type="match status" value="1"/>
</dbReference>
<dbReference type="Pfam" id="PF08282">
    <property type="entry name" value="Hydrolase_3"/>
    <property type="match status" value="1"/>
</dbReference>
<evidence type="ECO:0000256" key="2">
    <source>
        <dbReference type="ARBA" id="ARBA00001946"/>
    </source>
</evidence>
<evidence type="ECO:0000256" key="9">
    <source>
        <dbReference type="ARBA" id="ARBA00022842"/>
    </source>
</evidence>
<comment type="similarity">
    <text evidence="3 11">Belongs to the KdsC family.</text>
</comment>